<reference evidence="4 5" key="1">
    <citation type="submission" date="2021-02" db="EMBL/GenBank/DDBJ databases">
        <title>A novel species of genus Amphritea isolated from a fishpond in China.</title>
        <authorList>
            <person name="Lu H."/>
        </authorList>
    </citation>
    <scope>NUCLEOTIDE SEQUENCE [LARGE SCALE GENOMIC DNA]</scope>
    <source>
        <strain evidence="4 5">RP18W</strain>
    </source>
</reference>
<protein>
    <recommendedName>
        <fullName evidence="3">Cytokinin riboside 5'-monophosphate phosphoribohydrolase</fullName>
        <ecNumber evidence="3">3.2.2.n1</ecNumber>
    </recommendedName>
</protein>
<comment type="caution">
    <text evidence="4">The sequence shown here is derived from an EMBL/GenBank/DDBJ whole genome shotgun (WGS) entry which is preliminary data.</text>
</comment>
<keyword evidence="3" id="KW-0378">Hydrolase</keyword>
<comment type="similarity">
    <text evidence="2 3">Belongs to the LOG family.</text>
</comment>
<comment type="catalytic activity">
    <reaction evidence="1">
        <text>AMP + H2O = D-ribose 5-phosphate + adenine</text>
        <dbReference type="Rhea" id="RHEA:20129"/>
        <dbReference type="ChEBI" id="CHEBI:15377"/>
        <dbReference type="ChEBI" id="CHEBI:16708"/>
        <dbReference type="ChEBI" id="CHEBI:78346"/>
        <dbReference type="ChEBI" id="CHEBI:456215"/>
        <dbReference type="EC" id="3.2.2.4"/>
    </reaction>
</comment>
<dbReference type="PANTHER" id="PTHR31223:SF70">
    <property type="entry name" value="LOG FAMILY PROTEIN YJL055W"/>
    <property type="match status" value="1"/>
</dbReference>
<dbReference type="NCBIfam" id="TIGR00730">
    <property type="entry name" value="Rossman fold protein, TIGR00730 family"/>
    <property type="match status" value="1"/>
</dbReference>
<dbReference type="InterPro" id="IPR031100">
    <property type="entry name" value="LOG_fam"/>
</dbReference>
<dbReference type="Proteomes" id="UP000760472">
    <property type="component" value="Unassembled WGS sequence"/>
</dbReference>
<dbReference type="Pfam" id="PF03641">
    <property type="entry name" value="Lysine_decarbox"/>
    <property type="match status" value="1"/>
</dbReference>
<dbReference type="Gene3D" id="3.40.50.450">
    <property type="match status" value="1"/>
</dbReference>
<keyword evidence="3" id="KW-0203">Cytokinin biosynthesis</keyword>
<evidence type="ECO:0000256" key="3">
    <source>
        <dbReference type="RuleBase" id="RU363015"/>
    </source>
</evidence>
<organism evidence="4 5">
    <name type="scientific">Amphritea pacifica</name>
    <dbReference type="NCBI Taxonomy" id="2811233"/>
    <lineage>
        <taxon>Bacteria</taxon>
        <taxon>Pseudomonadati</taxon>
        <taxon>Pseudomonadota</taxon>
        <taxon>Gammaproteobacteria</taxon>
        <taxon>Oceanospirillales</taxon>
        <taxon>Oceanospirillaceae</taxon>
        <taxon>Amphritea</taxon>
    </lineage>
</organism>
<dbReference type="EC" id="3.2.2.n1" evidence="3"/>
<keyword evidence="5" id="KW-1185">Reference proteome</keyword>
<proteinExistence type="inferred from homology"/>
<dbReference type="PANTHER" id="PTHR31223">
    <property type="entry name" value="LOG FAMILY PROTEIN YJL055W"/>
    <property type="match status" value="1"/>
</dbReference>
<gene>
    <name evidence="4" type="ORF">JW498_12840</name>
</gene>
<sequence length="183" mass="20045">MKIAVYCGASSGPAEGPYQSEARKLGSLMARQNIELVYGGSSIGLMGSVADGVLEAGGRVCGVMPQVLVDREQVHVGLSELHVVEDMHQRKAVMMELADAFIALPGGTGTLEELFEVWAWRQIGIHHKPFGLLNIENYFDHLLAFIAHAADEAFIRDEYRDFLLVDNHPEGLLSRLSEKLAQA</sequence>
<evidence type="ECO:0000256" key="2">
    <source>
        <dbReference type="ARBA" id="ARBA00006763"/>
    </source>
</evidence>
<dbReference type="InterPro" id="IPR005269">
    <property type="entry name" value="LOG"/>
</dbReference>
<dbReference type="EMBL" id="JAFFZP010000019">
    <property type="protein sequence ID" value="MBN0988253.1"/>
    <property type="molecule type" value="Genomic_DNA"/>
</dbReference>
<dbReference type="SUPFAM" id="SSF102405">
    <property type="entry name" value="MCP/YpsA-like"/>
    <property type="match status" value="1"/>
</dbReference>
<accession>A0ABS2W984</accession>
<name>A0ABS2W984_9GAMM</name>
<evidence type="ECO:0000313" key="4">
    <source>
        <dbReference type="EMBL" id="MBN0988253.1"/>
    </source>
</evidence>
<evidence type="ECO:0000313" key="5">
    <source>
        <dbReference type="Proteomes" id="UP000760472"/>
    </source>
</evidence>
<evidence type="ECO:0000256" key="1">
    <source>
        <dbReference type="ARBA" id="ARBA00000274"/>
    </source>
</evidence>